<organism evidence="1 2">
    <name type="scientific">Sagittula salina</name>
    <dbReference type="NCBI Taxonomy" id="2820268"/>
    <lineage>
        <taxon>Bacteria</taxon>
        <taxon>Pseudomonadati</taxon>
        <taxon>Pseudomonadota</taxon>
        <taxon>Alphaproteobacteria</taxon>
        <taxon>Rhodobacterales</taxon>
        <taxon>Roseobacteraceae</taxon>
        <taxon>Sagittula</taxon>
    </lineage>
</organism>
<dbReference type="EMBL" id="JAGISH010000001">
    <property type="protein sequence ID" value="MBP0481481.1"/>
    <property type="molecule type" value="Genomic_DNA"/>
</dbReference>
<evidence type="ECO:0000313" key="2">
    <source>
        <dbReference type="Proteomes" id="UP000675940"/>
    </source>
</evidence>
<evidence type="ECO:0000313" key="1">
    <source>
        <dbReference type="EMBL" id="MBP0481481.1"/>
    </source>
</evidence>
<protein>
    <submittedName>
        <fullName evidence="1">Uncharacterized protein</fullName>
    </submittedName>
</protein>
<gene>
    <name evidence="1" type="ORF">J5474_03115</name>
</gene>
<proteinExistence type="predicted"/>
<keyword evidence="2" id="KW-1185">Reference proteome</keyword>
<dbReference type="Proteomes" id="UP000675940">
    <property type="component" value="Unassembled WGS sequence"/>
</dbReference>
<dbReference type="RefSeq" id="WP_209359204.1">
    <property type="nucleotide sequence ID" value="NZ_JAGISH010000001.1"/>
</dbReference>
<sequence length="76" mass="8242">MTTQLLLKFDAFDQAAFDADAEARGQAGLTLLQLWSEGAARWALFSVNDREKAQGWLSKETGLGHPPSAAHLLETA</sequence>
<reference evidence="1" key="1">
    <citation type="submission" date="2021-03" db="EMBL/GenBank/DDBJ databases">
        <title>Sagittula salina sp. nov. strain M10.9X isolated from the marine waste.</title>
        <authorList>
            <person name="Satari L."/>
            <person name="Molina-Menor E."/>
            <person name="Vidal-Verdu A."/>
            <person name="Pascual J."/>
            <person name="Pereto J."/>
            <person name="Porcar M."/>
        </authorList>
    </citation>
    <scope>NUCLEOTIDE SEQUENCE</scope>
    <source>
        <strain evidence="1">M10.9X</strain>
    </source>
</reference>
<accession>A0A940MH91</accession>
<dbReference type="AlphaFoldDB" id="A0A940MH91"/>
<comment type="caution">
    <text evidence="1">The sequence shown here is derived from an EMBL/GenBank/DDBJ whole genome shotgun (WGS) entry which is preliminary data.</text>
</comment>
<name>A0A940MH91_9RHOB</name>